<dbReference type="EMBL" id="QEXV01000001">
    <property type="protein sequence ID" value="PWE18895.1"/>
    <property type="molecule type" value="Genomic_DNA"/>
</dbReference>
<evidence type="ECO:0000313" key="2">
    <source>
        <dbReference type="EMBL" id="PWE18895.1"/>
    </source>
</evidence>
<proteinExistence type="predicted"/>
<dbReference type="AlphaFoldDB" id="A0A2U2BY04"/>
<dbReference type="RefSeq" id="WP_109252169.1">
    <property type="nucleotide sequence ID" value="NZ_QEXV01000001.1"/>
</dbReference>
<comment type="caution">
    <text evidence="2">The sequence shown here is derived from an EMBL/GenBank/DDBJ whole genome shotgun (WGS) entry which is preliminary data.</text>
</comment>
<gene>
    <name evidence="2" type="ORF">DDZ18_04710</name>
</gene>
<reference evidence="3" key="1">
    <citation type="submission" date="2018-05" db="EMBL/GenBank/DDBJ databases">
        <authorList>
            <person name="Liu B.-T."/>
        </authorList>
    </citation>
    <scope>NUCLEOTIDE SEQUENCE [LARGE SCALE GENOMIC DNA]</scope>
    <source>
        <strain evidence="3">WD6-1</strain>
    </source>
</reference>
<evidence type="ECO:0000313" key="3">
    <source>
        <dbReference type="Proteomes" id="UP000245168"/>
    </source>
</evidence>
<protein>
    <submittedName>
        <fullName evidence="2">Uncharacterized protein</fullName>
    </submittedName>
</protein>
<keyword evidence="3" id="KW-1185">Reference proteome</keyword>
<dbReference type="Proteomes" id="UP000245168">
    <property type="component" value="Unassembled WGS sequence"/>
</dbReference>
<name>A0A2U2BY04_9PROT</name>
<sequence>MASDKSDKNDAAERRRRIAAEEGAKLPTAGTPDAGEAEPGRKGAATRPGAKKSAAPEEDAPGNGVTEAGRESFPASDAPAWTLGRRRKD</sequence>
<feature type="compositionally biased region" description="Basic and acidic residues" evidence="1">
    <location>
        <begin position="1"/>
        <end position="24"/>
    </location>
</feature>
<organism evidence="2 3">
    <name type="scientific">Marinicauda salina</name>
    <dbReference type="NCBI Taxonomy" id="2135793"/>
    <lineage>
        <taxon>Bacteria</taxon>
        <taxon>Pseudomonadati</taxon>
        <taxon>Pseudomonadota</taxon>
        <taxon>Alphaproteobacteria</taxon>
        <taxon>Maricaulales</taxon>
        <taxon>Maricaulaceae</taxon>
        <taxon>Marinicauda</taxon>
    </lineage>
</organism>
<evidence type="ECO:0000256" key="1">
    <source>
        <dbReference type="SAM" id="MobiDB-lite"/>
    </source>
</evidence>
<dbReference type="OrthoDB" id="7267013at2"/>
<feature type="region of interest" description="Disordered" evidence="1">
    <location>
        <begin position="1"/>
        <end position="89"/>
    </location>
</feature>
<accession>A0A2U2BY04</accession>